<feature type="non-terminal residue" evidence="1">
    <location>
        <position position="109"/>
    </location>
</feature>
<name>A0AAW1TY93_9CUCU</name>
<dbReference type="AlphaFoldDB" id="A0AAW1TY93"/>
<dbReference type="EMBL" id="JARQZJ010000037">
    <property type="protein sequence ID" value="KAK9876567.1"/>
    <property type="molecule type" value="Genomic_DNA"/>
</dbReference>
<keyword evidence="2" id="KW-1185">Reference proteome</keyword>
<dbReference type="Proteomes" id="UP001431783">
    <property type="component" value="Unassembled WGS sequence"/>
</dbReference>
<evidence type="ECO:0000313" key="2">
    <source>
        <dbReference type="Proteomes" id="UP001431783"/>
    </source>
</evidence>
<gene>
    <name evidence="1" type="ORF">WA026_013946</name>
</gene>
<reference evidence="1 2" key="1">
    <citation type="submission" date="2023-03" db="EMBL/GenBank/DDBJ databases">
        <title>Genome insight into feeding habits of ladybird beetles.</title>
        <authorList>
            <person name="Li H.-S."/>
            <person name="Huang Y.-H."/>
            <person name="Pang H."/>
        </authorList>
    </citation>
    <scope>NUCLEOTIDE SEQUENCE [LARGE SCALE GENOMIC DNA]</scope>
    <source>
        <strain evidence="1">SYSU_2023b</strain>
        <tissue evidence="1">Whole body</tissue>
    </source>
</reference>
<protein>
    <submittedName>
        <fullName evidence="1">Uncharacterized protein</fullName>
    </submittedName>
</protein>
<evidence type="ECO:0000313" key="1">
    <source>
        <dbReference type="EMBL" id="KAK9876567.1"/>
    </source>
</evidence>
<sequence>MAVSIEEEHFNNSRHLYDRSTETLFRAALSNQPYGPPLIIDGTKERKRGATVTNLRNNRVSKEIYCQAISSAPLGRHYQRHPSSLDREIVISSGPYGTHVDVPTGPTPT</sequence>
<organism evidence="1 2">
    <name type="scientific">Henosepilachna vigintioctopunctata</name>
    <dbReference type="NCBI Taxonomy" id="420089"/>
    <lineage>
        <taxon>Eukaryota</taxon>
        <taxon>Metazoa</taxon>
        <taxon>Ecdysozoa</taxon>
        <taxon>Arthropoda</taxon>
        <taxon>Hexapoda</taxon>
        <taxon>Insecta</taxon>
        <taxon>Pterygota</taxon>
        <taxon>Neoptera</taxon>
        <taxon>Endopterygota</taxon>
        <taxon>Coleoptera</taxon>
        <taxon>Polyphaga</taxon>
        <taxon>Cucujiformia</taxon>
        <taxon>Coccinelloidea</taxon>
        <taxon>Coccinellidae</taxon>
        <taxon>Epilachninae</taxon>
        <taxon>Epilachnini</taxon>
        <taxon>Henosepilachna</taxon>
    </lineage>
</organism>
<accession>A0AAW1TY93</accession>
<comment type="caution">
    <text evidence="1">The sequence shown here is derived from an EMBL/GenBank/DDBJ whole genome shotgun (WGS) entry which is preliminary data.</text>
</comment>
<proteinExistence type="predicted"/>